<keyword evidence="13" id="KW-1185">Reference proteome</keyword>
<feature type="region of interest" description="Disordered" evidence="11">
    <location>
        <begin position="1"/>
        <end position="24"/>
    </location>
</feature>
<evidence type="ECO:0000256" key="3">
    <source>
        <dbReference type="ARBA" id="ARBA00022448"/>
    </source>
</evidence>
<organism evidence="12 13">
    <name type="scientific">Coniochaeta pulveracea</name>
    <dbReference type="NCBI Taxonomy" id="177199"/>
    <lineage>
        <taxon>Eukaryota</taxon>
        <taxon>Fungi</taxon>
        <taxon>Dikarya</taxon>
        <taxon>Ascomycota</taxon>
        <taxon>Pezizomycotina</taxon>
        <taxon>Sordariomycetes</taxon>
        <taxon>Sordariomycetidae</taxon>
        <taxon>Coniochaetales</taxon>
        <taxon>Coniochaetaceae</taxon>
        <taxon>Coniochaeta</taxon>
    </lineage>
</organism>
<reference evidence="12 13" key="1">
    <citation type="submission" date="2018-08" db="EMBL/GenBank/DDBJ databases">
        <title>Draft genome of the lignicolous fungus Coniochaeta pulveracea.</title>
        <authorList>
            <person name="Borstlap C.J."/>
            <person name="De Witt R.N."/>
            <person name="Botha A."/>
            <person name="Volschenk H."/>
        </authorList>
    </citation>
    <scope>NUCLEOTIDE SEQUENCE [LARGE SCALE GENOMIC DNA]</scope>
    <source>
        <strain evidence="12 13">CAB683</strain>
    </source>
</reference>
<evidence type="ECO:0000256" key="8">
    <source>
        <dbReference type="ARBA" id="ARBA00023242"/>
    </source>
</evidence>
<feature type="compositionally biased region" description="Low complexity" evidence="11">
    <location>
        <begin position="129"/>
        <end position="144"/>
    </location>
</feature>
<evidence type="ECO:0000256" key="10">
    <source>
        <dbReference type="ARBA" id="ARBA00029983"/>
    </source>
</evidence>
<feature type="region of interest" description="Disordered" evidence="11">
    <location>
        <begin position="45"/>
        <end position="86"/>
    </location>
</feature>
<comment type="similarity">
    <text evidence="2">Belongs to the GLE1 family.</text>
</comment>
<feature type="region of interest" description="Disordered" evidence="11">
    <location>
        <begin position="100"/>
        <end position="240"/>
    </location>
</feature>
<proteinExistence type="inferred from homology"/>
<evidence type="ECO:0000256" key="7">
    <source>
        <dbReference type="ARBA" id="ARBA00023132"/>
    </source>
</evidence>
<feature type="compositionally biased region" description="Polar residues" evidence="11">
    <location>
        <begin position="149"/>
        <end position="159"/>
    </location>
</feature>
<evidence type="ECO:0000313" key="12">
    <source>
        <dbReference type="EMBL" id="RKU42074.1"/>
    </source>
</evidence>
<evidence type="ECO:0000256" key="2">
    <source>
        <dbReference type="ARBA" id="ARBA00011056"/>
    </source>
</evidence>
<dbReference type="PANTHER" id="PTHR12960:SF0">
    <property type="entry name" value="MRNA EXPORT FACTOR GLE1"/>
    <property type="match status" value="1"/>
</dbReference>
<keyword evidence="6" id="KW-0811">Translocation</keyword>
<dbReference type="GO" id="GO:0000822">
    <property type="term" value="F:inositol hexakisphosphate binding"/>
    <property type="evidence" value="ECO:0007669"/>
    <property type="project" value="TreeGrafter"/>
</dbReference>
<sequence length="576" mass="62932">MAESSPPRSHLYSSQWASPGQRSTASDFLYEDRNSEARHKALLEKARREHERVRKNAEAEYQDYLRREEQRRLEEERSREEERIRREEQLAAERRRLAELKAKKVEIPSEPVSEPPKASPQQTKAAVLPATASQPSQPTSTSTPRRAPVTQSGGTSTPALTPVKPAAASTAIAKPSPATPAGNPFASAAKANPWATSTKPPSSSPFAQGAQQQSPFAAASKEAKPNPFATTSTTTTPQTNGIAVAQSAATPAPRLPTAPDRYQTIHKNLKDLRKSMLAQTKTNPALKARMGDMRREVRKCVGQLVNGAPGAGQNKTQILNIKGLLREALLNGAQSQLVDPSLVVLEPREPVEGAVHNDPQLPSIFLYMLNIFAKAIISQFVNEASAKPDTADAVGVVAASVFADREFQWRGKSLIDILLAKFRVVCPVVFGHFGNEKFEEGRRQLGWHREGDQWVSEQQHSDRMTGLGAGYAAIALRNFSKSKMSHPFPPSNYWTAMARIINTAPPDISNTQAMVLRAMIQGSEHKFLEAYGNAGLAALRLALVEFPAKAPTKSPYINALAMHAQMLAKETGLRLM</sequence>
<dbReference type="GO" id="GO:0016973">
    <property type="term" value="P:poly(A)+ mRNA export from nucleus"/>
    <property type="evidence" value="ECO:0007669"/>
    <property type="project" value="InterPro"/>
</dbReference>
<dbReference type="AlphaFoldDB" id="A0A420Y2G8"/>
<evidence type="ECO:0000256" key="4">
    <source>
        <dbReference type="ARBA" id="ARBA00022816"/>
    </source>
</evidence>
<dbReference type="Pfam" id="PF07817">
    <property type="entry name" value="GLE1"/>
    <property type="match status" value="1"/>
</dbReference>
<keyword evidence="3" id="KW-0813">Transport</keyword>
<feature type="compositionally biased region" description="Polar residues" evidence="11">
    <location>
        <begin position="194"/>
        <end position="215"/>
    </location>
</feature>
<evidence type="ECO:0000256" key="6">
    <source>
        <dbReference type="ARBA" id="ARBA00023010"/>
    </source>
</evidence>
<dbReference type="Proteomes" id="UP000275385">
    <property type="component" value="Unassembled WGS sequence"/>
</dbReference>
<comment type="subcellular location">
    <subcellularLocation>
        <location evidence="1">Nucleus</location>
        <location evidence="1">Nuclear pore complex</location>
    </subcellularLocation>
</comment>
<keyword evidence="5" id="KW-0653">Protein transport</keyword>
<evidence type="ECO:0000256" key="11">
    <source>
        <dbReference type="SAM" id="MobiDB-lite"/>
    </source>
</evidence>
<keyword evidence="7" id="KW-0906">Nuclear pore complex</keyword>
<dbReference type="GO" id="GO:0005737">
    <property type="term" value="C:cytoplasm"/>
    <property type="evidence" value="ECO:0007669"/>
    <property type="project" value="TreeGrafter"/>
</dbReference>
<keyword evidence="4" id="KW-0509">mRNA transport</keyword>
<evidence type="ECO:0000256" key="5">
    <source>
        <dbReference type="ARBA" id="ARBA00022927"/>
    </source>
</evidence>
<evidence type="ECO:0000256" key="1">
    <source>
        <dbReference type="ARBA" id="ARBA00004567"/>
    </source>
</evidence>
<name>A0A420Y2G8_9PEZI</name>
<evidence type="ECO:0000313" key="13">
    <source>
        <dbReference type="Proteomes" id="UP000275385"/>
    </source>
</evidence>
<comment type="caution">
    <text evidence="12">The sequence shown here is derived from an EMBL/GenBank/DDBJ whole genome shotgun (WGS) entry which is preliminary data.</text>
</comment>
<dbReference type="PANTHER" id="PTHR12960">
    <property type="entry name" value="GLE-1-RELATED"/>
    <property type="match status" value="1"/>
</dbReference>
<dbReference type="GO" id="GO:0044614">
    <property type="term" value="C:nuclear pore cytoplasmic filaments"/>
    <property type="evidence" value="ECO:0007669"/>
    <property type="project" value="TreeGrafter"/>
</dbReference>
<keyword evidence="8" id="KW-0539">Nucleus</keyword>
<protein>
    <recommendedName>
        <fullName evidence="9">mRNA export factor GLE1</fullName>
    </recommendedName>
    <alternativeName>
        <fullName evidence="10">Nucleoporin GLE1</fullName>
    </alternativeName>
</protein>
<evidence type="ECO:0000256" key="9">
    <source>
        <dbReference type="ARBA" id="ARBA00026227"/>
    </source>
</evidence>
<dbReference type="GO" id="GO:0031369">
    <property type="term" value="F:translation initiation factor binding"/>
    <property type="evidence" value="ECO:0007669"/>
    <property type="project" value="TreeGrafter"/>
</dbReference>
<feature type="compositionally biased region" description="Polar residues" evidence="11">
    <location>
        <begin position="11"/>
        <end position="24"/>
    </location>
</feature>
<dbReference type="EMBL" id="QVQW01000062">
    <property type="protein sequence ID" value="RKU42074.1"/>
    <property type="molecule type" value="Genomic_DNA"/>
</dbReference>
<feature type="compositionally biased region" description="Low complexity" evidence="11">
    <location>
        <begin position="230"/>
        <end position="239"/>
    </location>
</feature>
<dbReference type="STRING" id="177199.A0A420Y2G8"/>
<gene>
    <name evidence="12" type="ORF">DL546_004629</name>
</gene>
<dbReference type="InterPro" id="IPR038506">
    <property type="entry name" value="GLE1-like_sf"/>
</dbReference>
<dbReference type="GO" id="GO:0005543">
    <property type="term" value="F:phospholipid binding"/>
    <property type="evidence" value="ECO:0007669"/>
    <property type="project" value="TreeGrafter"/>
</dbReference>
<accession>A0A420Y2G8</accession>
<dbReference type="InterPro" id="IPR012476">
    <property type="entry name" value="GLE1"/>
</dbReference>
<dbReference type="OrthoDB" id="420884at2759"/>
<dbReference type="Gene3D" id="1.25.40.510">
    <property type="entry name" value="GLE1-like"/>
    <property type="match status" value="1"/>
</dbReference>
<dbReference type="GO" id="GO:0015031">
    <property type="term" value="P:protein transport"/>
    <property type="evidence" value="ECO:0007669"/>
    <property type="project" value="UniProtKB-KW"/>
</dbReference>